<dbReference type="Pfam" id="PF00891">
    <property type="entry name" value="Methyltransf_2"/>
    <property type="match status" value="1"/>
</dbReference>
<dbReference type="Gene3D" id="1.10.10.10">
    <property type="entry name" value="Winged helix-like DNA-binding domain superfamily/Winged helix DNA-binding domain"/>
    <property type="match status" value="1"/>
</dbReference>
<gene>
    <name evidence="5" type="ORF">BCR38DRAFT_422244</name>
</gene>
<accession>A0A1Y2EFZ1</accession>
<comment type="caution">
    <text evidence="5">The sequence shown here is derived from an EMBL/GenBank/DDBJ whole genome shotgun (WGS) entry which is preliminary data.</text>
</comment>
<dbReference type="Gene3D" id="3.40.50.150">
    <property type="entry name" value="Vaccinia Virus protein VP39"/>
    <property type="match status" value="1"/>
</dbReference>
<dbReference type="InterPro" id="IPR029063">
    <property type="entry name" value="SAM-dependent_MTases_sf"/>
</dbReference>
<dbReference type="GeneID" id="63775714"/>
<dbReference type="InterPro" id="IPR016461">
    <property type="entry name" value="COMT-like"/>
</dbReference>
<sequence>MVDHQKVIAALDGLNLEDVANDSTARGQILAAAHRLTARLELPYERMMRWTWSHDDVIACCRIVHDVGLWKAWLEAGGKETTVQELVDLCNPPCDLVLLRRIFRLLAAEHVVIETPEGRYRSTPLSLELGNLSSPVLQCLFFWYHHNADSAKNFPFYLARESYPEPLDPLKSNYMDLTPENMSFFQRCASKPEYQESFTVAMTGYTQLKMDWTEVYDTKQMVEGFSGDGPLVVDMGAGQGPDLQKLLARHPDLPASALVLQDLPEVISTLVQDLKSKVTVQEHDFFTPQPIQGSPVYFMHAVLHDWDDIDARRILNSLRSAMKPGVSKLLVYEVLIPTVGATWLQCSVDFNLMHLLAAAERTEEKWRLLLEGEGLRVIKIWSHPSSPESVIEAELA</sequence>
<dbReference type="SUPFAM" id="SSF46785">
    <property type="entry name" value="Winged helix' DNA-binding domain"/>
    <property type="match status" value="1"/>
</dbReference>
<dbReference type="EMBL" id="MCFJ01000002">
    <property type="protein sequence ID" value="ORY70498.1"/>
    <property type="molecule type" value="Genomic_DNA"/>
</dbReference>
<dbReference type="OrthoDB" id="2410195at2759"/>
<reference evidence="5 6" key="1">
    <citation type="submission" date="2016-07" db="EMBL/GenBank/DDBJ databases">
        <title>Pervasive Adenine N6-methylation of Active Genes in Fungi.</title>
        <authorList>
            <consortium name="DOE Joint Genome Institute"/>
            <person name="Mondo S.J."/>
            <person name="Dannebaum R.O."/>
            <person name="Kuo R.C."/>
            <person name="Labutti K."/>
            <person name="Haridas S."/>
            <person name="Kuo A."/>
            <person name="Salamov A."/>
            <person name="Ahrendt S.R."/>
            <person name="Lipzen A."/>
            <person name="Sullivan W."/>
            <person name="Andreopoulos W.B."/>
            <person name="Clum A."/>
            <person name="Lindquist E."/>
            <person name="Daum C."/>
            <person name="Ramamoorthy G.K."/>
            <person name="Gryganskyi A."/>
            <person name="Culley D."/>
            <person name="Magnuson J.K."/>
            <person name="James T.Y."/>
            <person name="O'Malley M.A."/>
            <person name="Stajich J.E."/>
            <person name="Spatafora J.W."/>
            <person name="Visel A."/>
            <person name="Grigoriev I.V."/>
        </authorList>
    </citation>
    <scope>NUCLEOTIDE SEQUENCE [LARGE SCALE GENOMIC DNA]</scope>
    <source>
        <strain evidence="5 6">CBS 129021</strain>
    </source>
</reference>
<keyword evidence="2 5" id="KW-0808">Transferase</keyword>
<evidence type="ECO:0000256" key="2">
    <source>
        <dbReference type="ARBA" id="ARBA00022679"/>
    </source>
</evidence>
<dbReference type="InterPro" id="IPR036390">
    <property type="entry name" value="WH_DNA-bd_sf"/>
</dbReference>
<evidence type="ECO:0000259" key="4">
    <source>
        <dbReference type="Pfam" id="PF00891"/>
    </source>
</evidence>
<evidence type="ECO:0000256" key="1">
    <source>
        <dbReference type="ARBA" id="ARBA00022603"/>
    </source>
</evidence>
<proteinExistence type="predicted"/>
<dbReference type="GO" id="GO:0032259">
    <property type="term" value="P:methylation"/>
    <property type="evidence" value="ECO:0007669"/>
    <property type="project" value="UniProtKB-KW"/>
</dbReference>
<keyword evidence="6" id="KW-1185">Reference proteome</keyword>
<organism evidence="5 6">
    <name type="scientific">Pseudomassariella vexata</name>
    <dbReference type="NCBI Taxonomy" id="1141098"/>
    <lineage>
        <taxon>Eukaryota</taxon>
        <taxon>Fungi</taxon>
        <taxon>Dikarya</taxon>
        <taxon>Ascomycota</taxon>
        <taxon>Pezizomycotina</taxon>
        <taxon>Sordariomycetes</taxon>
        <taxon>Xylariomycetidae</taxon>
        <taxon>Amphisphaeriales</taxon>
        <taxon>Pseudomassariaceae</taxon>
        <taxon>Pseudomassariella</taxon>
    </lineage>
</organism>
<dbReference type="InterPro" id="IPR001077">
    <property type="entry name" value="COMT_C"/>
</dbReference>
<dbReference type="Proteomes" id="UP000193689">
    <property type="component" value="Unassembled WGS sequence"/>
</dbReference>
<dbReference type="SUPFAM" id="SSF53335">
    <property type="entry name" value="S-adenosyl-L-methionine-dependent methyltransferases"/>
    <property type="match status" value="1"/>
</dbReference>
<evidence type="ECO:0000256" key="3">
    <source>
        <dbReference type="ARBA" id="ARBA00022691"/>
    </source>
</evidence>
<feature type="domain" description="O-methyltransferase C-terminal" evidence="4">
    <location>
        <begin position="182"/>
        <end position="375"/>
    </location>
</feature>
<evidence type="ECO:0000313" key="5">
    <source>
        <dbReference type="EMBL" id="ORY70498.1"/>
    </source>
</evidence>
<dbReference type="InterPro" id="IPR036388">
    <property type="entry name" value="WH-like_DNA-bd_sf"/>
</dbReference>
<dbReference type="GO" id="GO:0008171">
    <property type="term" value="F:O-methyltransferase activity"/>
    <property type="evidence" value="ECO:0007669"/>
    <property type="project" value="InterPro"/>
</dbReference>
<dbReference type="AlphaFoldDB" id="A0A1Y2EFZ1"/>
<dbReference type="PANTHER" id="PTHR43712:SF8">
    <property type="entry name" value="O-METHYLTRANSFERASE AF390-400"/>
    <property type="match status" value="1"/>
</dbReference>
<keyword evidence="1 5" id="KW-0489">Methyltransferase</keyword>
<dbReference type="InParanoid" id="A0A1Y2EFZ1"/>
<evidence type="ECO:0000313" key="6">
    <source>
        <dbReference type="Proteomes" id="UP000193689"/>
    </source>
</evidence>
<name>A0A1Y2EFZ1_9PEZI</name>
<dbReference type="PROSITE" id="PS51683">
    <property type="entry name" value="SAM_OMT_II"/>
    <property type="match status" value="1"/>
</dbReference>
<dbReference type="PANTHER" id="PTHR43712">
    <property type="entry name" value="PUTATIVE (AFU_ORTHOLOGUE AFUA_4G14580)-RELATED"/>
    <property type="match status" value="1"/>
</dbReference>
<keyword evidence="3" id="KW-0949">S-adenosyl-L-methionine</keyword>
<protein>
    <submittedName>
        <fullName evidence="5">S-adenosyl-L-methionine-dependent methyltransferase</fullName>
    </submittedName>
</protein>
<dbReference type="RefSeq" id="XP_040720448.1">
    <property type="nucleotide sequence ID" value="XM_040859502.1"/>
</dbReference>